<sequence>MGYWRHHLLASSIRTLANLDVFLQHIALPKLHDTNVVMLHCAKSTLGTGGSLMSPSMAAFAEELSTIPTLFALGEEHPTWHRALAVTLSLMVDCTDQHVCRPHLPRWWTVAVMPTKMADGGCNAFQDGGFFRSIWPPAKPTKMADYPCLLLLKSHCPNLGYTKLDPTFAVNIRHNPRTEEAANADAVPQSGRAAVAEWSDCSPRTRVNRVNPRPGTSRIFARGTRAGRCRWSASFHGDLPFLSPLHSCAAPYSPN</sequence>
<protein>
    <submittedName>
        <fullName evidence="1">Uncharacterized protein</fullName>
    </submittedName>
</protein>
<keyword evidence="2" id="KW-1185">Reference proteome</keyword>
<dbReference type="EMBL" id="JARBHB010000001">
    <property type="protein sequence ID" value="KAJ8897308.1"/>
    <property type="molecule type" value="Genomic_DNA"/>
</dbReference>
<accession>A0ABQ9IN71</accession>
<reference evidence="1 2" key="1">
    <citation type="submission" date="2023-02" db="EMBL/GenBank/DDBJ databases">
        <title>LHISI_Scaffold_Assembly.</title>
        <authorList>
            <person name="Stuart O.P."/>
            <person name="Cleave R."/>
            <person name="Magrath M.J.L."/>
            <person name="Mikheyev A.S."/>
        </authorList>
    </citation>
    <scope>NUCLEOTIDE SEQUENCE [LARGE SCALE GENOMIC DNA]</scope>
    <source>
        <strain evidence="1">Daus_M_001</strain>
        <tissue evidence="1">Leg muscle</tissue>
    </source>
</reference>
<name>A0ABQ9IN71_9NEOP</name>
<dbReference type="Proteomes" id="UP001159363">
    <property type="component" value="Chromosome 1"/>
</dbReference>
<gene>
    <name evidence="1" type="ORF">PR048_002654</name>
</gene>
<organism evidence="1 2">
    <name type="scientific">Dryococelus australis</name>
    <dbReference type="NCBI Taxonomy" id="614101"/>
    <lineage>
        <taxon>Eukaryota</taxon>
        <taxon>Metazoa</taxon>
        <taxon>Ecdysozoa</taxon>
        <taxon>Arthropoda</taxon>
        <taxon>Hexapoda</taxon>
        <taxon>Insecta</taxon>
        <taxon>Pterygota</taxon>
        <taxon>Neoptera</taxon>
        <taxon>Polyneoptera</taxon>
        <taxon>Phasmatodea</taxon>
        <taxon>Verophasmatodea</taxon>
        <taxon>Anareolatae</taxon>
        <taxon>Phasmatidae</taxon>
        <taxon>Eurycanthinae</taxon>
        <taxon>Dryococelus</taxon>
    </lineage>
</organism>
<proteinExistence type="predicted"/>
<comment type="caution">
    <text evidence="1">The sequence shown here is derived from an EMBL/GenBank/DDBJ whole genome shotgun (WGS) entry which is preliminary data.</text>
</comment>
<evidence type="ECO:0000313" key="2">
    <source>
        <dbReference type="Proteomes" id="UP001159363"/>
    </source>
</evidence>
<evidence type="ECO:0000313" key="1">
    <source>
        <dbReference type="EMBL" id="KAJ8897308.1"/>
    </source>
</evidence>